<dbReference type="OrthoDB" id="9810492at2"/>
<evidence type="ECO:0000256" key="3">
    <source>
        <dbReference type="ARBA" id="ARBA00022692"/>
    </source>
</evidence>
<dbReference type="Proteomes" id="UP000297900">
    <property type="component" value="Unassembled WGS sequence"/>
</dbReference>
<dbReference type="GO" id="GO:0005886">
    <property type="term" value="C:plasma membrane"/>
    <property type="evidence" value="ECO:0007669"/>
    <property type="project" value="UniProtKB-SubCell"/>
</dbReference>
<feature type="transmembrane region" description="Helical" evidence="6">
    <location>
        <begin position="263"/>
        <end position="286"/>
    </location>
</feature>
<evidence type="ECO:0000256" key="6">
    <source>
        <dbReference type="SAM" id="Phobius"/>
    </source>
</evidence>
<feature type="transmembrane region" description="Helical" evidence="6">
    <location>
        <begin position="141"/>
        <end position="160"/>
    </location>
</feature>
<keyword evidence="4 6" id="KW-1133">Transmembrane helix</keyword>
<dbReference type="InterPro" id="IPR011701">
    <property type="entry name" value="MFS"/>
</dbReference>
<dbReference type="PANTHER" id="PTHR23525">
    <property type="entry name" value="TRANSPORTER, PUTATIVE-RELATED"/>
    <property type="match status" value="1"/>
</dbReference>
<feature type="transmembrane region" description="Helical" evidence="6">
    <location>
        <begin position="385"/>
        <end position="408"/>
    </location>
</feature>
<dbReference type="InterPro" id="IPR036259">
    <property type="entry name" value="MFS_trans_sf"/>
</dbReference>
<dbReference type="InterPro" id="IPR020846">
    <property type="entry name" value="MFS_dom"/>
</dbReference>
<dbReference type="GO" id="GO:0022857">
    <property type="term" value="F:transmembrane transporter activity"/>
    <property type="evidence" value="ECO:0007669"/>
    <property type="project" value="InterPro"/>
</dbReference>
<evidence type="ECO:0000313" key="8">
    <source>
        <dbReference type="EMBL" id="TFE25839.1"/>
    </source>
</evidence>
<keyword evidence="3 6" id="KW-0812">Transmembrane</keyword>
<reference evidence="8 9" key="1">
    <citation type="submission" date="2019-03" db="EMBL/GenBank/DDBJ databases">
        <title>Cohnella endophytica sp. nov., a novel endophytic bacterium isolated from bark of Sonneratia apetala.</title>
        <authorList>
            <person name="Tuo L."/>
        </authorList>
    </citation>
    <scope>NUCLEOTIDE SEQUENCE [LARGE SCALE GENOMIC DNA]</scope>
    <source>
        <strain evidence="8 9">CCTCC AB 208254</strain>
    </source>
</reference>
<protein>
    <submittedName>
        <fullName evidence="8">MFS transporter</fullName>
    </submittedName>
</protein>
<keyword evidence="9" id="KW-1185">Reference proteome</keyword>
<dbReference type="Pfam" id="PF07690">
    <property type="entry name" value="MFS_1"/>
    <property type="match status" value="1"/>
</dbReference>
<evidence type="ECO:0000256" key="5">
    <source>
        <dbReference type="ARBA" id="ARBA00023136"/>
    </source>
</evidence>
<dbReference type="RefSeq" id="WP_135152628.1">
    <property type="nucleotide sequence ID" value="NZ_SOMN01000017.1"/>
</dbReference>
<dbReference type="PROSITE" id="PS50850">
    <property type="entry name" value="MFS"/>
    <property type="match status" value="1"/>
</dbReference>
<dbReference type="AlphaFoldDB" id="A0A4Y8M0F0"/>
<keyword evidence="5 6" id="KW-0472">Membrane</keyword>
<evidence type="ECO:0000259" key="7">
    <source>
        <dbReference type="PROSITE" id="PS50850"/>
    </source>
</evidence>
<evidence type="ECO:0000313" key="9">
    <source>
        <dbReference type="Proteomes" id="UP000297900"/>
    </source>
</evidence>
<evidence type="ECO:0000256" key="4">
    <source>
        <dbReference type="ARBA" id="ARBA00022989"/>
    </source>
</evidence>
<feature type="transmembrane region" description="Helical" evidence="6">
    <location>
        <begin position="20"/>
        <end position="41"/>
    </location>
</feature>
<keyword evidence="2" id="KW-0813">Transport</keyword>
<feature type="domain" description="Major facilitator superfamily (MFS) profile" evidence="7">
    <location>
        <begin position="17"/>
        <end position="414"/>
    </location>
</feature>
<dbReference type="SUPFAM" id="SSF103473">
    <property type="entry name" value="MFS general substrate transporter"/>
    <property type="match status" value="1"/>
</dbReference>
<feature type="transmembrane region" description="Helical" evidence="6">
    <location>
        <begin position="240"/>
        <end position="257"/>
    </location>
</feature>
<dbReference type="PANTHER" id="PTHR23525:SF1">
    <property type="entry name" value="NODULIN-LIKE DOMAIN-CONTAINING PROTEIN"/>
    <property type="match status" value="1"/>
</dbReference>
<dbReference type="Gene3D" id="1.20.1250.20">
    <property type="entry name" value="MFS general substrate transporter like domains"/>
    <property type="match status" value="2"/>
</dbReference>
<gene>
    <name evidence="8" type="ORF">E2980_13060</name>
</gene>
<feature type="transmembrane region" description="Helical" evidence="6">
    <location>
        <begin position="82"/>
        <end position="103"/>
    </location>
</feature>
<feature type="transmembrane region" description="Helical" evidence="6">
    <location>
        <begin position="53"/>
        <end position="75"/>
    </location>
</feature>
<name>A0A4Y8M0F0_9BACL</name>
<proteinExistence type="predicted"/>
<feature type="transmembrane region" description="Helical" evidence="6">
    <location>
        <begin position="109"/>
        <end position="129"/>
    </location>
</feature>
<feature type="transmembrane region" description="Helical" evidence="6">
    <location>
        <begin position="298"/>
        <end position="328"/>
    </location>
</feature>
<sequence length="415" mass="45237">MQWLRQAKMEFLTWNRNIRLFFLANVFYQIGTGVFSVLYNLYVQSLGYPQGMIGSIVSVQSLAAALMIIPIGLLGDRSSRKIILMIGMLITGSSYIGSSFAVSEFGLQSFALLSGMFTAFFQVTAVPFLAANSTKQQRLRLFSFHFSVMLAAQVIGSFGGGLLGDLLQLLGSSETSSLRIALLSGGVMSIVACLPLALVKRTVIVEEENENVAVGKPASAPTKSVQGEWSLISKITFTQLLIGFGSGMVVPYLNVYFTDRFSVSLSAVGLLISLGQVMTVLSMLIGPTLVGKVGQVRAVVIFQLLSLPFLLLTGFTNLLLVAGIAFLFRQALMNAANPIQNSILVDRISDSRRGIANSLTQTVFMLGWASMGQVQPRIITHFGTYWGYVLTFSITGVLYVTSALYYYFIFRGKRK</sequence>
<comment type="subcellular location">
    <subcellularLocation>
        <location evidence="1">Cell membrane</location>
        <topology evidence="1">Multi-pass membrane protein</topology>
    </subcellularLocation>
</comment>
<dbReference type="EMBL" id="SOMN01000017">
    <property type="protein sequence ID" value="TFE25839.1"/>
    <property type="molecule type" value="Genomic_DNA"/>
</dbReference>
<organism evidence="8 9">
    <name type="scientific">Cohnella luojiensis</name>
    <dbReference type="NCBI Taxonomy" id="652876"/>
    <lineage>
        <taxon>Bacteria</taxon>
        <taxon>Bacillati</taxon>
        <taxon>Bacillota</taxon>
        <taxon>Bacilli</taxon>
        <taxon>Bacillales</taxon>
        <taxon>Paenibacillaceae</taxon>
        <taxon>Cohnella</taxon>
    </lineage>
</organism>
<accession>A0A4Y8M0F0</accession>
<comment type="caution">
    <text evidence="8">The sequence shown here is derived from an EMBL/GenBank/DDBJ whole genome shotgun (WGS) entry which is preliminary data.</text>
</comment>
<evidence type="ECO:0000256" key="2">
    <source>
        <dbReference type="ARBA" id="ARBA00022448"/>
    </source>
</evidence>
<evidence type="ECO:0000256" key="1">
    <source>
        <dbReference type="ARBA" id="ARBA00004651"/>
    </source>
</evidence>